<dbReference type="RefSeq" id="WP_062721204.1">
    <property type="nucleotide sequence ID" value="NZ_KQ948931.1"/>
</dbReference>
<protein>
    <submittedName>
        <fullName evidence="2">Uncharacterized protein</fullName>
    </submittedName>
</protein>
<name>A0A117RN65_9ACTN</name>
<sequence length="155" mass="16809">MSELPPDPRRLRAILAHLDKQLSDNGAVTAHLDEQLADSKTVGTYLLLQRKAVETALTQAEATPPGHPRRPNRPVKGAKGLSALAQAHPRVGFVVQQKRTPTGPEPAVIHLNDCTMISGTPHRIRPDEARAALTDPNIEPCQFCRPDTELGLDVA</sequence>
<evidence type="ECO:0000313" key="2">
    <source>
        <dbReference type="EMBL" id="KUO00006.1"/>
    </source>
</evidence>
<dbReference type="Pfam" id="PF19746">
    <property type="entry name" value="DUF6233"/>
    <property type="match status" value="1"/>
</dbReference>
<dbReference type="AlphaFoldDB" id="A0A117RN65"/>
<evidence type="ECO:0000313" key="3">
    <source>
        <dbReference type="Proteomes" id="UP000053429"/>
    </source>
</evidence>
<keyword evidence="3" id="KW-1185">Reference proteome</keyword>
<evidence type="ECO:0000256" key="1">
    <source>
        <dbReference type="SAM" id="MobiDB-lite"/>
    </source>
</evidence>
<dbReference type="OrthoDB" id="4220183at2"/>
<organism evidence="2 3">
    <name type="scientific">Streptomyces caeruleatus</name>
    <dbReference type="NCBI Taxonomy" id="661399"/>
    <lineage>
        <taxon>Bacteria</taxon>
        <taxon>Bacillati</taxon>
        <taxon>Actinomycetota</taxon>
        <taxon>Actinomycetes</taxon>
        <taxon>Kitasatosporales</taxon>
        <taxon>Streptomycetaceae</taxon>
        <taxon>Streptomyces</taxon>
    </lineage>
</organism>
<proteinExistence type="predicted"/>
<dbReference type="Proteomes" id="UP000053429">
    <property type="component" value="Unassembled WGS sequence"/>
</dbReference>
<reference evidence="2 3" key="1">
    <citation type="submission" date="2015-10" db="EMBL/GenBank/DDBJ databases">
        <title>Draft genome sequence of Streptomyces caeruleatus NRRL B-24802, type strain for the species Streptomyces caeruleatus.</title>
        <authorList>
            <person name="Ruckert C."/>
            <person name="Winkler A."/>
            <person name="Kalinowski J."/>
            <person name="Kampfer P."/>
            <person name="Glaeser S."/>
        </authorList>
    </citation>
    <scope>NUCLEOTIDE SEQUENCE [LARGE SCALE GENOMIC DNA]</scope>
    <source>
        <strain evidence="2 3">NRRL B-24802</strain>
    </source>
</reference>
<comment type="caution">
    <text evidence="2">The sequence shown here is derived from an EMBL/GenBank/DDBJ whole genome shotgun (WGS) entry which is preliminary data.</text>
</comment>
<dbReference type="InterPro" id="IPR046200">
    <property type="entry name" value="DUF6233"/>
</dbReference>
<feature type="region of interest" description="Disordered" evidence="1">
    <location>
        <begin position="57"/>
        <end position="77"/>
    </location>
</feature>
<accession>A0A117RN65</accession>
<gene>
    <name evidence="2" type="ORF">AQJ67_24355</name>
</gene>
<dbReference type="EMBL" id="LMWY01000029">
    <property type="protein sequence ID" value="KUO00006.1"/>
    <property type="molecule type" value="Genomic_DNA"/>
</dbReference>